<name>Q2H0B9_CHAGB</name>
<proteinExistence type="predicted"/>
<dbReference type="RefSeq" id="XP_001223991.1">
    <property type="nucleotide sequence ID" value="XM_001223990.1"/>
</dbReference>
<evidence type="ECO:0000313" key="4">
    <source>
        <dbReference type="EMBL" id="EAQ88158.1"/>
    </source>
</evidence>
<feature type="compositionally biased region" description="Low complexity" evidence="1">
    <location>
        <begin position="241"/>
        <end position="259"/>
    </location>
</feature>
<keyword evidence="5" id="KW-1185">Reference proteome</keyword>
<accession>Q2H0B9</accession>
<keyword evidence="2" id="KW-0472">Membrane</keyword>
<feature type="signal peptide" evidence="3">
    <location>
        <begin position="1"/>
        <end position="20"/>
    </location>
</feature>
<dbReference type="Proteomes" id="UP000001056">
    <property type="component" value="Unassembled WGS sequence"/>
</dbReference>
<keyword evidence="3" id="KW-0732">Signal</keyword>
<sequence length="366" mass="38515">MAMFPLLLLLLLSSVQEVTASALLGRQWPSSDGGTAMEFNKPGGSSIFTTYSVIYRDGDASRRRTAESGYDIRVDVVNSAWAFCRSNDPSLCDMGGACFDKFSCSTGLPENEHEPTRYSAGSKARYCSTDLLTLSRDSPRAVTYLAYGDRPDRTQEYKVFTTNAKPSASSSSAPKPLPTPPQTSQIATAGTSPSQAAAQTAASTESANNDDNNDNSDTNDTNNSSNAGNTSNTNDTDDTNDTNNTDNTNNTDSNTNTSNSTNTAMTVGAAVGCVALICIFVVVVFLIRRTRATSAATAATTPTTMGEATTDGAAVASAQGLYKPPLGELDGERGVYEIGQGCPVTPPVELPGTRWESTEVPTKSLC</sequence>
<evidence type="ECO:0000256" key="2">
    <source>
        <dbReference type="SAM" id="Phobius"/>
    </source>
</evidence>
<gene>
    <name evidence="4" type="ORF">CHGG_04777</name>
</gene>
<evidence type="ECO:0000313" key="5">
    <source>
        <dbReference type="Proteomes" id="UP000001056"/>
    </source>
</evidence>
<dbReference type="OrthoDB" id="3547571at2759"/>
<keyword evidence="2" id="KW-1133">Transmembrane helix</keyword>
<dbReference type="GeneID" id="4391526"/>
<protein>
    <recommendedName>
        <fullName evidence="6">Mid2 domain-containing protein</fullName>
    </recommendedName>
</protein>
<feature type="compositionally biased region" description="Low complexity" evidence="1">
    <location>
        <begin position="182"/>
        <end position="234"/>
    </location>
</feature>
<evidence type="ECO:0000256" key="1">
    <source>
        <dbReference type="SAM" id="MobiDB-lite"/>
    </source>
</evidence>
<dbReference type="eggNOG" id="ENOG502SS51">
    <property type="taxonomic scope" value="Eukaryota"/>
</dbReference>
<dbReference type="HOGENOM" id="CLU_054422_1_0_1"/>
<dbReference type="OMA" id="NTRIATW"/>
<dbReference type="InParanoid" id="Q2H0B9"/>
<reference evidence="5" key="1">
    <citation type="journal article" date="2015" name="Genome Announc.">
        <title>Draft genome sequence of the cellulolytic fungus Chaetomium globosum.</title>
        <authorList>
            <person name="Cuomo C.A."/>
            <person name="Untereiner W.A."/>
            <person name="Ma L.-J."/>
            <person name="Grabherr M."/>
            <person name="Birren B.W."/>
        </authorList>
    </citation>
    <scope>NUCLEOTIDE SEQUENCE [LARGE SCALE GENOMIC DNA]</scope>
    <source>
        <strain evidence="5">ATCC 6205 / CBS 148.51 / DSM 1962 / NBRC 6347 / NRRL 1970</strain>
    </source>
</reference>
<evidence type="ECO:0008006" key="6">
    <source>
        <dbReference type="Google" id="ProtNLM"/>
    </source>
</evidence>
<organism evidence="4 5">
    <name type="scientific">Chaetomium globosum (strain ATCC 6205 / CBS 148.51 / DSM 1962 / NBRC 6347 / NRRL 1970)</name>
    <name type="common">Soil fungus</name>
    <dbReference type="NCBI Taxonomy" id="306901"/>
    <lineage>
        <taxon>Eukaryota</taxon>
        <taxon>Fungi</taxon>
        <taxon>Dikarya</taxon>
        <taxon>Ascomycota</taxon>
        <taxon>Pezizomycotina</taxon>
        <taxon>Sordariomycetes</taxon>
        <taxon>Sordariomycetidae</taxon>
        <taxon>Sordariales</taxon>
        <taxon>Chaetomiaceae</taxon>
        <taxon>Chaetomium</taxon>
    </lineage>
</organism>
<keyword evidence="2" id="KW-0812">Transmembrane</keyword>
<feature type="compositionally biased region" description="Low complexity" evidence="1">
    <location>
        <begin position="165"/>
        <end position="174"/>
    </location>
</feature>
<feature type="transmembrane region" description="Helical" evidence="2">
    <location>
        <begin position="264"/>
        <end position="287"/>
    </location>
</feature>
<feature type="chain" id="PRO_5004209162" description="Mid2 domain-containing protein" evidence="3">
    <location>
        <begin position="21"/>
        <end position="366"/>
    </location>
</feature>
<dbReference type="VEuPathDB" id="FungiDB:CHGG_04777"/>
<feature type="region of interest" description="Disordered" evidence="1">
    <location>
        <begin position="162"/>
        <end position="259"/>
    </location>
</feature>
<evidence type="ECO:0000256" key="3">
    <source>
        <dbReference type="SAM" id="SignalP"/>
    </source>
</evidence>
<dbReference type="EMBL" id="CH408032">
    <property type="protein sequence ID" value="EAQ88158.1"/>
    <property type="molecule type" value="Genomic_DNA"/>
</dbReference>
<dbReference type="AlphaFoldDB" id="Q2H0B9"/>